<dbReference type="Proteomes" id="UP000548476">
    <property type="component" value="Unassembled WGS sequence"/>
</dbReference>
<evidence type="ECO:0000259" key="1">
    <source>
        <dbReference type="Pfam" id="PF07969"/>
    </source>
</evidence>
<proteinExistence type="predicted"/>
<dbReference type="SUPFAM" id="SSF51556">
    <property type="entry name" value="Metallo-dependent hydrolases"/>
    <property type="match status" value="1"/>
</dbReference>
<evidence type="ECO:0000313" key="2">
    <source>
        <dbReference type="EMBL" id="MBB6034639.1"/>
    </source>
</evidence>
<dbReference type="InterPro" id="IPR013108">
    <property type="entry name" value="Amidohydro_3"/>
</dbReference>
<dbReference type="GO" id="GO:0004131">
    <property type="term" value="F:cytosine deaminase activity"/>
    <property type="evidence" value="ECO:0007669"/>
    <property type="project" value="UniProtKB-EC"/>
</dbReference>
<keyword evidence="3" id="KW-1185">Reference proteome</keyword>
<dbReference type="PANTHER" id="PTHR32027">
    <property type="entry name" value="CYTOSINE DEAMINASE"/>
    <property type="match status" value="1"/>
</dbReference>
<feature type="domain" description="Amidohydrolase 3" evidence="1">
    <location>
        <begin position="96"/>
        <end position="384"/>
    </location>
</feature>
<dbReference type="PANTHER" id="PTHR32027:SF9">
    <property type="entry name" value="BLL3847 PROTEIN"/>
    <property type="match status" value="1"/>
</dbReference>
<protein>
    <submittedName>
        <fullName evidence="2">Cytosine deaminase</fullName>
        <ecNumber evidence="2">3.5.4.1</ecNumber>
    </submittedName>
</protein>
<keyword evidence="2" id="KW-0378">Hydrolase</keyword>
<dbReference type="InterPro" id="IPR011059">
    <property type="entry name" value="Metal-dep_hydrolase_composite"/>
</dbReference>
<evidence type="ECO:0000313" key="3">
    <source>
        <dbReference type="Proteomes" id="UP000548476"/>
    </source>
</evidence>
<dbReference type="Pfam" id="PF07969">
    <property type="entry name" value="Amidohydro_3"/>
    <property type="match status" value="2"/>
</dbReference>
<name>A0A841FPZ9_9ACTN</name>
<comment type="caution">
    <text evidence="2">The sequence shown here is derived from an EMBL/GenBank/DDBJ whole genome shotgun (WGS) entry which is preliminary data.</text>
</comment>
<dbReference type="EMBL" id="JACHGT010000005">
    <property type="protein sequence ID" value="MBB6034639.1"/>
    <property type="molecule type" value="Genomic_DNA"/>
</dbReference>
<dbReference type="InterPro" id="IPR052349">
    <property type="entry name" value="Metallo-hydrolase_Enzymes"/>
</dbReference>
<dbReference type="Gene3D" id="3.20.20.140">
    <property type="entry name" value="Metal-dependent hydrolases"/>
    <property type="match status" value="1"/>
</dbReference>
<accession>A0A841FPZ9</accession>
<dbReference type="Gene3D" id="2.30.40.10">
    <property type="entry name" value="Urease, subunit C, domain 1"/>
    <property type="match status" value="1"/>
</dbReference>
<feature type="domain" description="Amidohydrolase 3" evidence="1">
    <location>
        <begin position="39"/>
        <end position="84"/>
    </location>
</feature>
<dbReference type="NCBIfam" id="NF004636">
    <property type="entry name" value="PRK05985.1"/>
    <property type="match status" value="1"/>
</dbReference>
<dbReference type="AlphaFoldDB" id="A0A841FPZ9"/>
<dbReference type="EC" id="3.5.4.1" evidence="2"/>
<dbReference type="InterPro" id="IPR032466">
    <property type="entry name" value="Metal_Hydrolase"/>
</dbReference>
<dbReference type="SUPFAM" id="SSF51338">
    <property type="entry name" value="Composite domain of metallo-dependent hydrolases"/>
    <property type="match status" value="1"/>
</dbReference>
<gene>
    <name evidence="2" type="ORF">HNR73_002493</name>
</gene>
<dbReference type="RefSeq" id="WP_184787518.1">
    <property type="nucleotide sequence ID" value="NZ_BONT01000068.1"/>
</dbReference>
<dbReference type="CDD" id="cd01293">
    <property type="entry name" value="Bact_CD"/>
    <property type="match status" value="1"/>
</dbReference>
<organism evidence="2 3">
    <name type="scientific">Phytomonospora endophytica</name>
    <dbReference type="NCBI Taxonomy" id="714109"/>
    <lineage>
        <taxon>Bacteria</taxon>
        <taxon>Bacillati</taxon>
        <taxon>Actinomycetota</taxon>
        <taxon>Actinomycetes</taxon>
        <taxon>Micromonosporales</taxon>
        <taxon>Micromonosporaceae</taxon>
        <taxon>Phytomonospora</taxon>
    </lineage>
</organism>
<reference evidence="2 3" key="1">
    <citation type="submission" date="2020-08" db="EMBL/GenBank/DDBJ databases">
        <title>Genomic Encyclopedia of Type Strains, Phase IV (KMG-IV): sequencing the most valuable type-strain genomes for metagenomic binning, comparative biology and taxonomic classification.</title>
        <authorList>
            <person name="Goeker M."/>
        </authorList>
    </citation>
    <scope>NUCLEOTIDE SEQUENCE [LARGE SCALE GENOMIC DNA]</scope>
    <source>
        <strain evidence="2 3">YIM 65646</strain>
    </source>
</reference>
<sequence>MTELLLRDATVDGVRTDLLLRDGRVASIAPSIDAPGATVEDLRGRLVLPGFVDGHAHLDKTLWGGPWVPHSAPPGLMNKIRNGQVRRPELGIPSADYITALLSHMVTLGTTHVRSHVDVDPEVGLGSVVAVRAALERLDGRITAELVAFPQTGMLISPGTAELLEEALKQGVEHIGGIDPAGVDRDPVKHLDVIFELAARHGTGVDIHLHDRGTLGVFQFELIIERTRALGLAGKVTISHGFALAGADPETRDRLVAGLAGAGISLATTAPSPALPLKALYEAGVPVTLGNDGVRDLWSPYGTGDMLERALFQAKHSGFAEDADIALAVDAATLGGARVTGLGDYGIVEGARADLVVVDVRNAAEAVVLRPVRSLVVKAGRIVARDGELV</sequence>